<organism evidence="7 8">
    <name type="scientific">Parastrongyloides trichosuri</name>
    <name type="common">Possum-specific nematode worm</name>
    <dbReference type="NCBI Taxonomy" id="131310"/>
    <lineage>
        <taxon>Eukaryota</taxon>
        <taxon>Metazoa</taxon>
        <taxon>Ecdysozoa</taxon>
        <taxon>Nematoda</taxon>
        <taxon>Chromadorea</taxon>
        <taxon>Rhabditida</taxon>
        <taxon>Tylenchina</taxon>
        <taxon>Panagrolaimomorpha</taxon>
        <taxon>Strongyloidoidea</taxon>
        <taxon>Strongyloididae</taxon>
        <taxon>Parastrongyloides</taxon>
    </lineage>
</organism>
<evidence type="ECO:0000256" key="4">
    <source>
        <dbReference type="ARBA" id="ARBA00022691"/>
    </source>
</evidence>
<evidence type="ECO:0000313" key="7">
    <source>
        <dbReference type="Proteomes" id="UP000038045"/>
    </source>
</evidence>
<dbReference type="AlphaFoldDB" id="A0A0N4ZQD5"/>
<evidence type="ECO:0000256" key="6">
    <source>
        <dbReference type="PIRSR" id="PIRSR037350-1"/>
    </source>
</evidence>
<evidence type="ECO:0000256" key="5">
    <source>
        <dbReference type="PIRNR" id="PIRNR037350"/>
    </source>
</evidence>
<keyword evidence="2 5" id="KW-0489">Methyltransferase</keyword>
<dbReference type="PIRSF" id="PIRSF037350">
    <property type="entry name" value="Mtase_ZK1128_prd"/>
    <property type="match status" value="1"/>
</dbReference>
<dbReference type="SUPFAM" id="SSF53335">
    <property type="entry name" value="S-adenosyl-L-methionine-dependent methyltransferases"/>
    <property type="match status" value="1"/>
</dbReference>
<dbReference type="PANTHER" id="PTHR13393">
    <property type="entry name" value="SAM-DEPENDENT METHYLTRANSFERASE"/>
    <property type="match status" value="1"/>
</dbReference>
<dbReference type="EC" id="2.1.1.-" evidence="5"/>
<feature type="binding site" evidence="6">
    <location>
        <position position="103"/>
    </location>
    <ligand>
        <name>S-adenosyl-L-methionine</name>
        <dbReference type="ChEBI" id="CHEBI:59789"/>
    </ligand>
</feature>
<evidence type="ECO:0000256" key="3">
    <source>
        <dbReference type="ARBA" id="ARBA00022679"/>
    </source>
</evidence>
<evidence type="ECO:0000256" key="2">
    <source>
        <dbReference type="ARBA" id="ARBA00022603"/>
    </source>
</evidence>
<evidence type="ECO:0000313" key="8">
    <source>
        <dbReference type="WBParaSite" id="PTRK_0001073300.1"/>
    </source>
</evidence>
<dbReference type="GO" id="GO:0008168">
    <property type="term" value="F:methyltransferase activity"/>
    <property type="evidence" value="ECO:0007669"/>
    <property type="project" value="UniProtKB-UniRule"/>
</dbReference>
<dbReference type="InterPro" id="IPR017182">
    <property type="entry name" value="METTL16/PsiM"/>
</dbReference>
<dbReference type="InterPro" id="IPR029063">
    <property type="entry name" value="SAM-dependent_MTases_sf"/>
</dbReference>
<sequence length="314" mass="36457">MHPRNILFINPPNFDQLAVKYERLRKVCKLNKKGKFQVNFQESESTKILTEVLLHEYFSLNVSFNKDHLIPRINGRLDYLLIIEDFIKQNFKCHENVLGIDIGVGANCIYPLLGVKEMKWNFIGIDIDDVAIEEGKKIVKDNNLTSKITLIKTSENEKNNIYEEALKYLEQNNNIIFSMSNPPFFEESEVNKKFINIKNGERTKINGALSSRKTPSSTTIAKDNELYTTGGEVDFIKNMIENSKNASHKISLFTSLIGKKTSITSIEDKLKSIDECQYKFYQMIHGKTSRWIVMWTFNKSYIFPTENCRKRKIK</sequence>
<feature type="binding site" evidence="6">
    <location>
        <position position="126"/>
    </location>
    <ligand>
        <name>S-adenosyl-L-methionine</name>
        <dbReference type="ChEBI" id="CHEBI:59789"/>
    </ligand>
</feature>
<keyword evidence="7" id="KW-1185">Reference proteome</keyword>
<dbReference type="WBParaSite" id="PTRK_0001073300.1">
    <property type="protein sequence ID" value="PTRK_0001073300.1"/>
    <property type="gene ID" value="PTRK_0001073300"/>
</dbReference>
<dbReference type="InterPro" id="IPR010286">
    <property type="entry name" value="METTL16/RlmF"/>
</dbReference>
<dbReference type="Gene3D" id="3.40.50.150">
    <property type="entry name" value="Vaccinia Virus protein VP39"/>
    <property type="match status" value="1"/>
</dbReference>
<feature type="binding site" evidence="6">
    <location>
        <position position="76"/>
    </location>
    <ligand>
        <name>S-adenosyl-L-methionine</name>
        <dbReference type="ChEBI" id="CHEBI:59789"/>
    </ligand>
</feature>
<reference evidence="8" key="1">
    <citation type="submission" date="2017-02" db="UniProtKB">
        <authorList>
            <consortium name="WormBaseParasite"/>
        </authorList>
    </citation>
    <scope>IDENTIFICATION</scope>
</reference>
<accession>A0A0N4ZQD5</accession>
<comment type="similarity">
    <text evidence="1 5">Belongs to the methyltransferase superfamily. METTL16/RlmF family.</text>
</comment>
<dbReference type="PANTHER" id="PTHR13393:SF0">
    <property type="entry name" value="RNA N6-ADENOSINE-METHYLTRANSFERASE METTL16"/>
    <property type="match status" value="1"/>
</dbReference>
<dbReference type="STRING" id="131310.A0A0N4ZQD5"/>
<proteinExistence type="inferred from homology"/>
<dbReference type="Proteomes" id="UP000038045">
    <property type="component" value="Unplaced"/>
</dbReference>
<keyword evidence="3 5" id="KW-0808">Transferase</keyword>
<dbReference type="Pfam" id="PF05971">
    <property type="entry name" value="Methyltransf_10"/>
    <property type="match status" value="1"/>
</dbReference>
<feature type="binding site" evidence="6">
    <location>
        <position position="181"/>
    </location>
    <ligand>
        <name>S-adenosyl-L-methionine</name>
        <dbReference type="ChEBI" id="CHEBI:59789"/>
    </ligand>
</feature>
<dbReference type="GO" id="GO:0070475">
    <property type="term" value="P:rRNA base methylation"/>
    <property type="evidence" value="ECO:0007669"/>
    <property type="project" value="TreeGrafter"/>
</dbReference>
<evidence type="ECO:0000256" key="1">
    <source>
        <dbReference type="ARBA" id="ARBA00005878"/>
    </source>
</evidence>
<name>A0A0N4ZQD5_PARTI</name>
<keyword evidence="4 6" id="KW-0949">S-adenosyl-L-methionine</keyword>
<protein>
    <recommendedName>
        <fullName evidence="5">U6 small nuclear RNA (adenine-(43)-N(6))-methyltransferase</fullName>
        <ecNumber evidence="5">2.1.1.-</ecNumber>
    </recommendedName>
</protein>